<dbReference type="InterPro" id="IPR043130">
    <property type="entry name" value="CDP-OH_PTrfase_TM_dom"/>
</dbReference>
<dbReference type="Proteomes" id="UP001199642">
    <property type="component" value="Chromosome"/>
</dbReference>
<dbReference type="Pfam" id="PF01066">
    <property type="entry name" value="CDP-OH_P_transf"/>
    <property type="match status" value="1"/>
</dbReference>
<accession>A0ABY3RXY0</accession>
<protein>
    <recommendedName>
        <fullName evidence="11">CDP-diacylglycerol--glycerol-3-phosphate 3-phosphatidyltransferase</fullName>
        <ecNumber evidence="11">2.7.8.5</ecNumber>
    </recommendedName>
</protein>
<keyword evidence="4 12" id="KW-0808">Transferase</keyword>
<sequence>MAIPRQLPNAITVARIPLAVVFFVLLLMGGTAGLHDLVLRWIAGALFILAISTDWVDGFLARKYDIVSDFGKLWDPIADKLLTGAGFLGLAILGEVPWWIVVVILVREWGITVHRLVIAKEHVVAAAWMGKVKTAVQGVALGWALLPLHVLVGMTPWTVVTMILMVVVLVLTVASGIDYVVAQVRGARSGRTGE</sequence>
<evidence type="ECO:0000256" key="13">
    <source>
        <dbReference type="SAM" id="Phobius"/>
    </source>
</evidence>
<keyword evidence="10" id="KW-1208">Phospholipid metabolism</keyword>
<dbReference type="RefSeq" id="WP_231821134.1">
    <property type="nucleotide sequence ID" value="NZ_CP082781.1"/>
</dbReference>
<name>A0ABY3RXY0_9MICO</name>
<keyword evidence="3" id="KW-0444">Lipid biosynthesis</keyword>
<dbReference type="NCBIfam" id="TIGR00560">
    <property type="entry name" value="pgsA"/>
    <property type="match status" value="1"/>
</dbReference>
<keyword evidence="6 13" id="KW-1133">Transmembrane helix</keyword>
<dbReference type="InterPro" id="IPR000462">
    <property type="entry name" value="CDP-OH_P_trans"/>
</dbReference>
<evidence type="ECO:0000256" key="12">
    <source>
        <dbReference type="RuleBase" id="RU003750"/>
    </source>
</evidence>
<dbReference type="PIRSF" id="PIRSF000847">
    <property type="entry name" value="Phos_ph_gly_syn"/>
    <property type="match status" value="1"/>
</dbReference>
<dbReference type="EC" id="2.7.8.5" evidence="11"/>
<evidence type="ECO:0000256" key="8">
    <source>
        <dbReference type="ARBA" id="ARBA00023136"/>
    </source>
</evidence>
<evidence type="ECO:0000256" key="1">
    <source>
        <dbReference type="ARBA" id="ARBA00004141"/>
    </source>
</evidence>
<evidence type="ECO:0000313" key="15">
    <source>
        <dbReference type="Proteomes" id="UP001199642"/>
    </source>
</evidence>
<evidence type="ECO:0000256" key="4">
    <source>
        <dbReference type="ARBA" id="ARBA00022679"/>
    </source>
</evidence>
<dbReference type="PROSITE" id="PS00379">
    <property type="entry name" value="CDP_ALCOHOL_P_TRANSF"/>
    <property type="match status" value="1"/>
</dbReference>
<reference evidence="14 15" key="1">
    <citation type="submission" date="2023-01" db="EMBL/GenBank/DDBJ databases">
        <title>Characterization of estradiol degrading bacteria Microbacterium sp. MZT7 and reveal degrading genes through genome analysis.</title>
        <authorList>
            <person name="Hao P."/>
            <person name="Gao Y."/>
        </authorList>
    </citation>
    <scope>NUCLEOTIDE SEQUENCE [LARGE SCALE GENOMIC DNA]</scope>
    <source>
        <strain evidence="14 15">MZT7</strain>
    </source>
</reference>
<dbReference type="Gene3D" id="1.20.120.1760">
    <property type="match status" value="1"/>
</dbReference>
<proteinExistence type="inferred from homology"/>
<keyword evidence="5 13" id="KW-0812">Transmembrane</keyword>
<evidence type="ECO:0000313" key="14">
    <source>
        <dbReference type="EMBL" id="UGS27875.1"/>
    </source>
</evidence>
<organism evidence="14 15">
    <name type="scientific">Microbacterium resistens</name>
    <dbReference type="NCBI Taxonomy" id="156977"/>
    <lineage>
        <taxon>Bacteria</taxon>
        <taxon>Bacillati</taxon>
        <taxon>Actinomycetota</taxon>
        <taxon>Actinomycetes</taxon>
        <taxon>Micrococcales</taxon>
        <taxon>Microbacteriaceae</taxon>
        <taxon>Microbacterium</taxon>
    </lineage>
</organism>
<evidence type="ECO:0000256" key="6">
    <source>
        <dbReference type="ARBA" id="ARBA00022989"/>
    </source>
</evidence>
<evidence type="ECO:0000256" key="7">
    <source>
        <dbReference type="ARBA" id="ARBA00023098"/>
    </source>
</evidence>
<gene>
    <name evidence="14" type="primary">pgsA</name>
    <name evidence="14" type="ORF">K8F61_06845</name>
</gene>
<evidence type="ECO:0000256" key="10">
    <source>
        <dbReference type="ARBA" id="ARBA00023264"/>
    </source>
</evidence>
<keyword evidence="15" id="KW-1185">Reference proteome</keyword>
<evidence type="ECO:0000256" key="11">
    <source>
        <dbReference type="NCBIfam" id="TIGR00560"/>
    </source>
</evidence>
<feature type="transmembrane region" description="Helical" evidence="13">
    <location>
        <begin position="12"/>
        <end position="32"/>
    </location>
</feature>
<dbReference type="PANTHER" id="PTHR14269">
    <property type="entry name" value="CDP-DIACYLGLYCEROL--GLYCEROL-3-PHOSPHATE 3-PHOSPHATIDYLTRANSFERASE-RELATED"/>
    <property type="match status" value="1"/>
</dbReference>
<feature type="transmembrane region" description="Helical" evidence="13">
    <location>
        <begin position="157"/>
        <end position="181"/>
    </location>
</feature>
<feature type="transmembrane region" description="Helical" evidence="13">
    <location>
        <begin position="38"/>
        <end position="60"/>
    </location>
</feature>
<comment type="similarity">
    <text evidence="2 12">Belongs to the CDP-alcohol phosphatidyltransferase class-I family.</text>
</comment>
<keyword evidence="9" id="KW-0594">Phospholipid biosynthesis</keyword>
<dbReference type="InterPro" id="IPR048254">
    <property type="entry name" value="CDP_ALCOHOL_P_TRANSF_CS"/>
</dbReference>
<dbReference type="EMBL" id="CP082781">
    <property type="protein sequence ID" value="UGS27875.1"/>
    <property type="molecule type" value="Genomic_DNA"/>
</dbReference>
<comment type="subcellular location">
    <subcellularLocation>
        <location evidence="1">Membrane</location>
        <topology evidence="1">Multi-pass membrane protein</topology>
    </subcellularLocation>
</comment>
<keyword evidence="8 13" id="KW-0472">Membrane</keyword>
<dbReference type="InterPro" id="IPR004570">
    <property type="entry name" value="Phosphatidylglycerol_P_synth"/>
</dbReference>
<dbReference type="InterPro" id="IPR050324">
    <property type="entry name" value="CDP-alcohol_PTase-I"/>
</dbReference>
<feature type="transmembrane region" description="Helical" evidence="13">
    <location>
        <begin position="81"/>
        <end position="106"/>
    </location>
</feature>
<keyword evidence="7" id="KW-0443">Lipid metabolism</keyword>
<evidence type="ECO:0000256" key="3">
    <source>
        <dbReference type="ARBA" id="ARBA00022516"/>
    </source>
</evidence>
<evidence type="ECO:0000256" key="5">
    <source>
        <dbReference type="ARBA" id="ARBA00022692"/>
    </source>
</evidence>
<dbReference type="PANTHER" id="PTHR14269:SF52">
    <property type="entry name" value="PHOSPHATIDYLGLYCEROPHOSPHATE SYNTHASE-RELATED"/>
    <property type="match status" value="1"/>
</dbReference>
<dbReference type="GO" id="GO:0008444">
    <property type="term" value="F:CDP-diacylglycerol-glycerol-3-phosphate 3-phosphatidyltransferase activity"/>
    <property type="evidence" value="ECO:0007669"/>
    <property type="project" value="UniProtKB-EC"/>
</dbReference>
<evidence type="ECO:0000256" key="2">
    <source>
        <dbReference type="ARBA" id="ARBA00010441"/>
    </source>
</evidence>
<evidence type="ECO:0000256" key="9">
    <source>
        <dbReference type="ARBA" id="ARBA00023209"/>
    </source>
</evidence>